<reference evidence="5 6" key="1">
    <citation type="submission" date="2020-08" db="EMBL/GenBank/DDBJ databases">
        <title>A Genomic Blueprint of the Chicken Gut Microbiome.</title>
        <authorList>
            <person name="Gilroy R."/>
            <person name="Ravi A."/>
            <person name="Getino M."/>
            <person name="Pursley I."/>
            <person name="Horton D.L."/>
            <person name="Alikhan N.-F."/>
            <person name="Baker D."/>
            <person name="Gharbi K."/>
            <person name="Hall N."/>
            <person name="Watson M."/>
            <person name="Adriaenssens E.M."/>
            <person name="Foster-Nyarko E."/>
            <person name="Jarju S."/>
            <person name="Secka A."/>
            <person name="Antonio M."/>
            <person name="Oren A."/>
            <person name="Chaudhuri R."/>
            <person name="La Ragione R.M."/>
            <person name="Hildebrand F."/>
            <person name="Pallen M.J."/>
        </authorList>
    </citation>
    <scope>NUCLEOTIDE SEQUENCE [LARGE SCALE GENOMIC DNA]</scope>
    <source>
        <strain evidence="5 6">Sa1YUN3</strain>
    </source>
</reference>
<dbReference type="InterPro" id="IPR006645">
    <property type="entry name" value="NGN-like_dom"/>
</dbReference>
<keyword evidence="1" id="KW-0889">Transcription antitermination</keyword>
<evidence type="ECO:0000259" key="4">
    <source>
        <dbReference type="Pfam" id="PF02357"/>
    </source>
</evidence>
<dbReference type="RefSeq" id="WP_191710650.1">
    <property type="nucleotide sequence ID" value="NZ_JACSPQ010000017.1"/>
</dbReference>
<dbReference type="InterPro" id="IPR036735">
    <property type="entry name" value="NGN_dom_sf"/>
</dbReference>
<dbReference type="SUPFAM" id="SSF50104">
    <property type="entry name" value="Translation proteins SH3-like domain"/>
    <property type="match status" value="1"/>
</dbReference>
<dbReference type="NCBIfam" id="NF033644">
    <property type="entry name" value="antiterm_UpxY"/>
    <property type="match status" value="1"/>
</dbReference>
<comment type="caution">
    <text evidence="5">The sequence shown here is derived from an EMBL/GenBank/DDBJ whole genome shotgun (WGS) entry which is preliminary data.</text>
</comment>
<dbReference type="EMBL" id="JACSPQ010000017">
    <property type="protein sequence ID" value="MBD8002977.1"/>
    <property type="molecule type" value="Genomic_DNA"/>
</dbReference>
<proteinExistence type="predicted"/>
<dbReference type="InterPro" id="IPR043425">
    <property type="entry name" value="NusG-like"/>
</dbReference>
<dbReference type="Gene3D" id="3.30.70.940">
    <property type="entry name" value="NusG, N-terminal domain"/>
    <property type="match status" value="1"/>
</dbReference>
<dbReference type="Proteomes" id="UP000616346">
    <property type="component" value="Unassembled WGS sequence"/>
</dbReference>
<dbReference type="PANTHER" id="PTHR30265">
    <property type="entry name" value="RHO-INTERACTING TRANSCRIPTION TERMINATION FACTOR NUSG"/>
    <property type="match status" value="1"/>
</dbReference>
<keyword evidence="3" id="KW-0804">Transcription</keyword>
<dbReference type="InterPro" id="IPR008991">
    <property type="entry name" value="Translation_prot_SH3-like_sf"/>
</dbReference>
<dbReference type="SUPFAM" id="SSF82679">
    <property type="entry name" value="N-utilization substance G protein NusG, N-terminal domain"/>
    <property type="match status" value="1"/>
</dbReference>
<sequence length="178" mass="20628">MSKLEGKVWYAMRATYRRELDAKKLLEEQSIQAFVPMRYELRIKGKHKKREIVPVIHNLIFVYAYPSEIQSVKKTIPYLQYMMDFREGNKIIVPEEQMRRFIAVTGTYDEQLMFFKPEELNLSKGTKVRVRGGDFEGQEGIFLKVKGARDKRVVIAIQGVIAVALATISPDLIEVISE</sequence>
<evidence type="ECO:0000313" key="5">
    <source>
        <dbReference type="EMBL" id="MBD8002977.1"/>
    </source>
</evidence>
<organism evidence="5 6">
    <name type="scientific">Phocaeicola faecium</name>
    <dbReference type="NCBI Taxonomy" id="2762213"/>
    <lineage>
        <taxon>Bacteria</taxon>
        <taxon>Pseudomonadati</taxon>
        <taxon>Bacteroidota</taxon>
        <taxon>Bacteroidia</taxon>
        <taxon>Bacteroidales</taxon>
        <taxon>Bacteroidaceae</taxon>
        <taxon>Phocaeicola</taxon>
    </lineage>
</organism>
<name>A0ABR8VE70_9BACT</name>
<evidence type="ECO:0000313" key="6">
    <source>
        <dbReference type="Proteomes" id="UP000616346"/>
    </source>
</evidence>
<dbReference type="CDD" id="cd09895">
    <property type="entry name" value="NGN_SP_UpxY"/>
    <property type="match status" value="1"/>
</dbReference>
<protein>
    <submittedName>
        <fullName evidence="5">UpxY family transcription antiterminator</fullName>
    </submittedName>
</protein>
<keyword evidence="2" id="KW-0805">Transcription regulation</keyword>
<evidence type="ECO:0000256" key="2">
    <source>
        <dbReference type="ARBA" id="ARBA00023015"/>
    </source>
</evidence>
<dbReference type="PANTHER" id="PTHR30265:SF4">
    <property type="entry name" value="KOW MOTIF FAMILY PROTEIN, EXPRESSED"/>
    <property type="match status" value="1"/>
</dbReference>
<feature type="domain" description="NusG-like N-terminal" evidence="4">
    <location>
        <begin position="7"/>
        <end position="101"/>
    </location>
</feature>
<evidence type="ECO:0000256" key="3">
    <source>
        <dbReference type="ARBA" id="ARBA00023163"/>
    </source>
</evidence>
<gene>
    <name evidence="5" type="ORF">H9626_12275</name>
</gene>
<accession>A0ABR8VE70</accession>
<dbReference type="Pfam" id="PF02357">
    <property type="entry name" value="NusG"/>
    <property type="match status" value="1"/>
</dbReference>
<keyword evidence="6" id="KW-1185">Reference proteome</keyword>
<evidence type="ECO:0000256" key="1">
    <source>
        <dbReference type="ARBA" id="ARBA00022814"/>
    </source>
</evidence>